<sequence>MKELNEKQIKTRWVDIKKQIRERQLLAYRVGISLDDWDTYMYSTPNVDEINRIYLAIQEDRKTKTLRIKEALSKIVGYREANEFSQKSGVSSASIRDIIEGKKDMAGYDIINRLELFLHVTMPDFELSIENPLSVKNYTQEHLGELASEINRIADNLKQYCFRLTEMGRRIEKEKDWKGEEIEPAHNLVYSIERLSELKNQINSFWKIYIDKK</sequence>
<accession>A0ABT0TQT6</accession>
<dbReference type="Proteomes" id="UP001317191">
    <property type="component" value="Unassembled WGS sequence"/>
</dbReference>
<evidence type="ECO:0000313" key="2">
    <source>
        <dbReference type="Proteomes" id="UP001317191"/>
    </source>
</evidence>
<organism evidence="1 2">
    <name type="scientific">Flavobacterium luminosum</name>
    <dbReference type="NCBI Taxonomy" id="2949086"/>
    <lineage>
        <taxon>Bacteria</taxon>
        <taxon>Pseudomonadati</taxon>
        <taxon>Bacteroidota</taxon>
        <taxon>Flavobacteriia</taxon>
        <taxon>Flavobacteriales</taxon>
        <taxon>Flavobacteriaceae</taxon>
        <taxon>Flavobacterium</taxon>
    </lineage>
</organism>
<evidence type="ECO:0000313" key="1">
    <source>
        <dbReference type="EMBL" id="MCL9809862.1"/>
    </source>
</evidence>
<proteinExistence type="predicted"/>
<reference evidence="1 2" key="1">
    <citation type="submission" date="2022-05" db="EMBL/GenBank/DDBJ databases">
        <title>Flavobacterium sp., isolated from activated sludge.</title>
        <authorList>
            <person name="Ran Q."/>
        </authorList>
    </citation>
    <scope>NUCLEOTIDE SEQUENCE [LARGE SCALE GENOMIC DNA]</scope>
    <source>
        <strain evidence="1 2">HXWNR70</strain>
    </source>
</reference>
<evidence type="ECO:0008006" key="3">
    <source>
        <dbReference type="Google" id="ProtNLM"/>
    </source>
</evidence>
<dbReference type="RefSeq" id="WP_250593257.1">
    <property type="nucleotide sequence ID" value="NZ_JAMLJM010000009.1"/>
</dbReference>
<protein>
    <recommendedName>
        <fullName evidence="3">HTH cro/C1-type domain-containing protein</fullName>
    </recommendedName>
</protein>
<dbReference type="EMBL" id="JAMLJM010000009">
    <property type="protein sequence ID" value="MCL9809862.1"/>
    <property type="molecule type" value="Genomic_DNA"/>
</dbReference>
<keyword evidence="2" id="KW-1185">Reference proteome</keyword>
<gene>
    <name evidence="1" type="ORF">NAT50_10885</name>
</gene>
<name>A0ABT0TQT6_9FLAO</name>
<comment type="caution">
    <text evidence="1">The sequence shown here is derived from an EMBL/GenBank/DDBJ whole genome shotgun (WGS) entry which is preliminary data.</text>
</comment>